<feature type="transmembrane region" description="Helical" evidence="6">
    <location>
        <begin position="55"/>
        <end position="74"/>
    </location>
</feature>
<keyword evidence="5 6" id="KW-0472">Membrane</keyword>
<feature type="transmembrane region" description="Helical" evidence="6">
    <location>
        <begin position="20"/>
        <end position="43"/>
    </location>
</feature>
<keyword evidence="3 6" id="KW-0812">Transmembrane</keyword>
<evidence type="ECO:0000256" key="6">
    <source>
        <dbReference type="SAM" id="Phobius"/>
    </source>
</evidence>
<keyword evidence="2" id="KW-1003">Cell membrane</keyword>
<proteinExistence type="predicted"/>
<evidence type="ECO:0000256" key="1">
    <source>
        <dbReference type="ARBA" id="ARBA00004651"/>
    </source>
</evidence>
<evidence type="ECO:0000313" key="8">
    <source>
        <dbReference type="EMBL" id="MFB9907693.1"/>
    </source>
</evidence>
<evidence type="ECO:0000256" key="3">
    <source>
        <dbReference type="ARBA" id="ARBA00022692"/>
    </source>
</evidence>
<dbReference type="RefSeq" id="WP_377858309.1">
    <property type="nucleotide sequence ID" value="NZ_JBHLZU010000023.1"/>
</dbReference>
<feature type="domain" description="Cardiolipin synthase N-terminal" evidence="7">
    <location>
        <begin position="33"/>
        <end position="76"/>
    </location>
</feature>
<gene>
    <name evidence="8" type="ORF">ACFFQA_27480</name>
</gene>
<evidence type="ECO:0000259" key="7">
    <source>
        <dbReference type="Pfam" id="PF13396"/>
    </source>
</evidence>
<protein>
    <submittedName>
        <fullName evidence="8">PLD nuclease N-terminal domain-containing protein</fullName>
    </submittedName>
</protein>
<dbReference type="Proteomes" id="UP001589693">
    <property type="component" value="Unassembled WGS sequence"/>
</dbReference>
<keyword evidence="4 6" id="KW-1133">Transmembrane helix</keyword>
<accession>A0ABV6A5K6</accession>
<keyword evidence="9" id="KW-1185">Reference proteome</keyword>
<evidence type="ECO:0000256" key="2">
    <source>
        <dbReference type="ARBA" id="ARBA00022475"/>
    </source>
</evidence>
<organism evidence="8 9">
    <name type="scientific">Allokutzneria oryzae</name>
    <dbReference type="NCBI Taxonomy" id="1378989"/>
    <lineage>
        <taxon>Bacteria</taxon>
        <taxon>Bacillati</taxon>
        <taxon>Actinomycetota</taxon>
        <taxon>Actinomycetes</taxon>
        <taxon>Pseudonocardiales</taxon>
        <taxon>Pseudonocardiaceae</taxon>
        <taxon>Allokutzneria</taxon>
    </lineage>
</organism>
<dbReference type="Pfam" id="PF13396">
    <property type="entry name" value="PLDc_N"/>
    <property type="match status" value="1"/>
</dbReference>
<name>A0ABV6A5K6_9PSEU</name>
<comment type="subcellular location">
    <subcellularLocation>
        <location evidence="1">Cell membrane</location>
        <topology evidence="1">Multi-pass membrane protein</topology>
    </subcellularLocation>
</comment>
<reference evidence="8 9" key="1">
    <citation type="submission" date="2024-09" db="EMBL/GenBank/DDBJ databases">
        <authorList>
            <person name="Sun Q."/>
            <person name="Mori K."/>
        </authorList>
    </citation>
    <scope>NUCLEOTIDE SEQUENCE [LARGE SCALE GENOMIC DNA]</scope>
    <source>
        <strain evidence="8 9">TBRC 7907</strain>
    </source>
</reference>
<evidence type="ECO:0000313" key="9">
    <source>
        <dbReference type="Proteomes" id="UP001589693"/>
    </source>
</evidence>
<evidence type="ECO:0000256" key="4">
    <source>
        <dbReference type="ARBA" id="ARBA00022989"/>
    </source>
</evidence>
<sequence length="82" mass="8680">METLLASDPDIGGQVAGWGIVTLFLAIGLAAVVLFIAALIGIVRSENYAPGGKAVWALAVLAFPFLGPLFWFIWGRTSRFSA</sequence>
<dbReference type="EMBL" id="JBHLZU010000023">
    <property type="protein sequence ID" value="MFB9907693.1"/>
    <property type="molecule type" value="Genomic_DNA"/>
</dbReference>
<comment type="caution">
    <text evidence="8">The sequence shown here is derived from an EMBL/GenBank/DDBJ whole genome shotgun (WGS) entry which is preliminary data.</text>
</comment>
<evidence type="ECO:0000256" key="5">
    <source>
        <dbReference type="ARBA" id="ARBA00023136"/>
    </source>
</evidence>
<dbReference type="InterPro" id="IPR027379">
    <property type="entry name" value="CLS_N"/>
</dbReference>